<name>A0A4S2JZE8_9HYME</name>
<proteinExistence type="predicted"/>
<evidence type="ECO:0000313" key="1">
    <source>
        <dbReference type="EMBL" id="TGZ42195.1"/>
    </source>
</evidence>
<reference evidence="1 2" key="1">
    <citation type="journal article" date="2019" name="Philos. Trans. R. Soc. Lond., B, Biol. Sci.">
        <title>Ant behaviour and brain gene expression of defending hosts depend on the ecological success of the intruding social parasite.</title>
        <authorList>
            <person name="Kaur R."/>
            <person name="Stoldt M."/>
            <person name="Jongepier E."/>
            <person name="Feldmeyer B."/>
            <person name="Menzel F."/>
            <person name="Bornberg-Bauer E."/>
            <person name="Foitzik S."/>
        </authorList>
    </citation>
    <scope>NUCLEOTIDE SEQUENCE [LARGE SCALE GENOMIC DNA]</scope>
    <source>
        <tissue evidence="1">Whole body</tissue>
    </source>
</reference>
<dbReference type="Proteomes" id="UP000310200">
    <property type="component" value="Unassembled WGS sequence"/>
</dbReference>
<organism evidence="1 2">
    <name type="scientific">Temnothorax longispinosus</name>
    <dbReference type="NCBI Taxonomy" id="300112"/>
    <lineage>
        <taxon>Eukaryota</taxon>
        <taxon>Metazoa</taxon>
        <taxon>Ecdysozoa</taxon>
        <taxon>Arthropoda</taxon>
        <taxon>Hexapoda</taxon>
        <taxon>Insecta</taxon>
        <taxon>Pterygota</taxon>
        <taxon>Neoptera</taxon>
        <taxon>Endopterygota</taxon>
        <taxon>Hymenoptera</taxon>
        <taxon>Apocrita</taxon>
        <taxon>Aculeata</taxon>
        <taxon>Formicoidea</taxon>
        <taxon>Formicidae</taxon>
        <taxon>Myrmicinae</taxon>
        <taxon>Temnothorax</taxon>
    </lineage>
</organism>
<keyword evidence="2" id="KW-1185">Reference proteome</keyword>
<dbReference type="AlphaFoldDB" id="A0A4S2JZE8"/>
<protein>
    <submittedName>
        <fullName evidence="1">Uncharacterized protein</fullName>
    </submittedName>
</protein>
<dbReference type="EMBL" id="QBLH01003227">
    <property type="protein sequence ID" value="TGZ42195.1"/>
    <property type="molecule type" value="Genomic_DNA"/>
</dbReference>
<sequence length="105" mass="11829">MPLMGVSANRSFKLEKRNVSGISTKKKLESADVERIKRTERIPPLAPPTRYFHSRRIFSRQIDCAAVYPTSIGFCRFAAIPDASAMRGRLLGACRHYGCCRRAPD</sequence>
<accession>A0A4S2JZE8</accession>
<comment type="caution">
    <text evidence="1">The sequence shown here is derived from an EMBL/GenBank/DDBJ whole genome shotgun (WGS) entry which is preliminary data.</text>
</comment>
<evidence type="ECO:0000313" key="2">
    <source>
        <dbReference type="Proteomes" id="UP000310200"/>
    </source>
</evidence>
<gene>
    <name evidence="1" type="ORF">DBV15_05612</name>
</gene>